<dbReference type="Gene3D" id="3.30.565.10">
    <property type="entry name" value="Histidine kinase-like ATPase, C-terminal domain"/>
    <property type="match status" value="1"/>
</dbReference>
<dbReference type="SMART" id="SM00388">
    <property type="entry name" value="HisKA"/>
    <property type="match status" value="1"/>
</dbReference>
<reference evidence="10" key="1">
    <citation type="submission" date="2015-03" db="EMBL/GenBank/DDBJ databases">
        <authorList>
            <person name="Urmite Genomes"/>
        </authorList>
    </citation>
    <scope>NUCLEOTIDE SEQUENCE [LARGE SCALE GENOMIC DNA]</scope>
    <source>
        <strain evidence="10">Arc-Hr</strain>
    </source>
</reference>
<dbReference type="PROSITE" id="PS50112">
    <property type="entry name" value="PAS"/>
    <property type="match status" value="1"/>
</dbReference>
<dbReference type="InterPro" id="IPR036890">
    <property type="entry name" value="HATPase_C_sf"/>
</dbReference>
<evidence type="ECO:0000259" key="6">
    <source>
        <dbReference type="PROSITE" id="PS50109"/>
    </source>
</evidence>
<evidence type="ECO:0000313" key="10">
    <source>
        <dbReference type="Proteomes" id="UP000198902"/>
    </source>
</evidence>
<dbReference type="InterPro" id="IPR004358">
    <property type="entry name" value="Sig_transdc_His_kin-like_C"/>
</dbReference>
<dbReference type="PANTHER" id="PTHR43304">
    <property type="entry name" value="PHYTOCHROME-LIKE PROTEIN CPH1"/>
    <property type="match status" value="1"/>
</dbReference>
<sequence>MSNSSLGRRRDFRDLFDQLDGVALWTVSTPGEFDYISAGFEAIWGIPPDDVVDDVTRLLDGIHPEDRDRVRRNIEASAQGTHDEAYEGRVVRPDGSVRWVLTRQVLLRDDDGDVSEVVGICTDITEQKRRERELELLNRIVRHDIRNDMGIVLGWAEMLEDHVDAGGSQYLQKILDSGEHVVELTEVARDYVDTIASNDSLTVESVPLRSVLETELSLREESFPEAAFVVEGTLPDVEVAGNSMLSSVFRNLLNNAVQHNDKDAPRVEVSCTARADDVEIRIADNGPGIPDDKKDVAFGKGERGLGSPGTGLGLYLVDTLVTQYGGSVRAEDNEPTGAVFVVKLPRAD</sequence>
<dbReference type="InterPro" id="IPR003594">
    <property type="entry name" value="HATPase_dom"/>
</dbReference>
<evidence type="ECO:0000256" key="3">
    <source>
        <dbReference type="ARBA" id="ARBA00022553"/>
    </source>
</evidence>
<dbReference type="Proteomes" id="UP000198902">
    <property type="component" value="Unassembled WGS sequence"/>
</dbReference>
<gene>
    <name evidence="9" type="primary">kdpD</name>
    <name evidence="9" type="ORF">BN996_03168</name>
</gene>
<dbReference type="CDD" id="cd00130">
    <property type="entry name" value="PAS"/>
    <property type="match status" value="1"/>
</dbReference>
<dbReference type="CDD" id="cd00075">
    <property type="entry name" value="HATPase"/>
    <property type="match status" value="1"/>
</dbReference>
<dbReference type="EC" id="2.7.13.3" evidence="2"/>
<organism evidence="9 10">
    <name type="scientific">Haloferax massiliensis</name>
    <dbReference type="NCBI Taxonomy" id="1476858"/>
    <lineage>
        <taxon>Archaea</taxon>
        <taxon>Methanobacteriati</taxon>
        <taxon>Methanobacteriota</taxon>
        <taxon>Stenosarchaea group</taxon>
        <taxon>Halobacteria</taxon>
        <taxon>Halobacteriales</taxon>
        <taxon>Haloferacaceae</taxon>
        <taxon>Haloferax</taxon>
    </lineage>
</organism>
<evidence type="ECO:0000256" key="4">
    <source>
        <dbReference type="ARBA" id="ARBA00022679"/>
    </source>
</evidence>
<feature type="domain" description="PAS" evidence="7">
    <location>
        <begin position="8"/>
        <end position="81"/>
    </location>
</feature>
<dbReference type="Pfam" id="PF08447">
    <property type="entry name" value="PAS_3"/>
    <property type="match status" value="1"/>
</dbReference>
<dbReference type="InterPro" id="IPR005467">
    <property type="entry name" value="His_kinase_dom"/>
</dbReference>
<dbReference type="SMART" id="SM00086">
    <property type="entry name" value="PAC"/>
    <property type="match status" value="1"/>
</dbReference>
<dbReference type="Pfam" id="PF00512">
    <property type="entry name" value="HisKA"/>
    <property type="match status" value="1"/>
</dbReference>
<protein>
    <recommendedName>
        <fullName evidence="2">histidine kinase</fullName>
        <ecNumber evidence="2">2.7.13.3</ecNumber>
    </recommendedName>
</protein>
<dbReference type="InterPro" id="IPR013655">
    <property type="entry name" value="PAS_fold_3"/>
</dbReference>
<comment type="catalytic activity">
    <reaction evidence="1">
        <text>ATP + protein L-histidine = ADP + protein N-phospho-L-histidine.</text>
        <dbReference type="EC" id="2.7.13.3"/>
    </reaction>
</comment>
<feature type="domain" description="Histidine kinase" evidence="6">
    <location>
        <begin position="140"/>
        <end position="348"/>
    </location>
</feature>
<dbReference type="SUPFAM" id="SSF55785">
    <property type="entry name" value="PYP-like sensor domain (PAS domain)"/>
    <property type="match status" value="1"/>
</dbReference>
<evidence type="ECO:0000259" key="7">
    <source>
        <dbReference type="PROSITE" id="PS50112"/>
    </source>
</evidence>
<dbReference type="SUPFAM" id="SSF47384">
    <property type="entry name" value="Homodimeric domain of signal transducing histidine kinase"/>
    <property type="match status" value="1"/>
</dbReference>
<keyword evidence="4" id="KW-0808">Transferase</keyword>
<evidence type="ECO:0000313" key="9">
    <source>
        <dbReference type="EMBL" id="CQR52496.1"/>
    </source>
</evidence>
<dbReference type="RefSeq" id="WP_089780634.1">
    <property type="nucleotide sequence ID" value="NZ_CABLRR010000004.1"/>
</dbReference>
<keyword evidence="3" id="KW-0597">Phosphoprotein</keyword>
<dbReference type="OrthoDB" id="3369at2157"/>
<dbReference type="PRINTS" id="PR00344">
    <property type="entry name" value="BCTRLSENSOR"/>
</dbReference>
<proteinExistence type="predicted"/>
<dbReference type="InterPro" id="IPR000700">
    <property type="entry name" value="PAS-assoc_C"/>
</dbReference>
<dbReference type="PROSITE" id="PS50109">
    <property type="entry name" value="HIS_KIN"/>
    <property type="match status" value="1"/>
</dbReference>
<evidence type="ECO:0000256" key="5">
    <source>
        <dbReference type="ARBA" id="ARBA00022777"/>
    </source>
</evidence>
<accession>A0A0D6JUX2</accession>
<dbReference type="PROSITE" id="PS50113">
    <property type="entry name" value="PAC"/>
    <property type="match status" value="1"/>
</dbReference>
<keyword evidence="10" id="KW-1185">Reference proteome</keyword>
<dbReference type="Gene3D" id="3.30.450.20">
    <property type="entry name" value="PAS domain"/>
    <property type="match status" value="1"/>
</dbReference>
<dbReference type="SMART" id="SM00387">
    <property type="entry name" value="HATPase_c"/>
    <property type="match status" value="1"/>
</dbReference>
<dbReference type="PANTHER" id="PTHR43304:SF1">
    <property type="entry name" value="PAC DOMAIN-CONTAINING PROTEIN"/>
    <property type="match status" value="1"/>
</dbReference>
<name>A0A0D6JUX2_9EURY</name>
<dbReference type="NCBIfam" id="TIGR00229">
    <property type="entry name" value="sensory_box"/>
    <property type="match status" value="1"/>
</dbReference>
<dbReference type="SUPFAM" id="SSF55874">
    <property type="entry name" value="ATPase domain of HSP90 chaperone/DNA topoisomerase II/histidine kinase"/>
    <property type="match status" value="1"/>
</dbReference>
<evidence type="ECO:0000256" key="1">
    <source>
        <dbReference type="ARBA" id="ARBA00000085"/>
    </source>
</evidence>
<dbReference type="AlphaFoldDB" id="A0A0D6JUX2"/>
<dbReference type="SMART" id="SM00091">
    <property type="entry name" value="PAS"/>
    <property type="match status" value="1"/>
</dbReference>
<dbReference type="InterPro" id="IPR003661">
    <property type="entry name" value="HisK_dim/P_dom"/>
</dbReference>
<evidence type="ECO:0000256" key="2">
    <source>
        <dbReference type="ARBA" id="ARBA00012438"/>
    </source>
</evidence>
<dbReference type="EMBL" id="CSTE01000004">
    <property type="protein sequence ID" value="CQR52496.1"/>
    <property type="molecule type" value="Genomic_DNA"/>
</dbReference>
<feature type="domain" description="PAC" evidence="8">
    <location>
        <begin position="84"/>
        <end position="136"/>
    </location>
</feature>
<dbReference type="InterPro" id="IPR001610">
    <property type="entry name" value="PAC"/>
</dbReference>
<dbReference type="GO" id="GO:0000155">
    <property type="term" value="F:phosphorelay sensor kinase activity"/>
    <property type="evidence" value="ECO:0007669"/>
    <property type="project" value="InterPro"/>
</dbReference>
<dbReference type="CDD" id="cd00082">
    <property type="entry name" value="HisKA"/>
    <property type="match status" value="1"/>
</dbReference>
<dbReference type="InterPro" id="IPR036097">
    <property type="entry name" value="HisK_dim/P_sf"/>
</dbReference>
<dbReference type="Pfam" id="PF02518">
    <property type="entry name" value="HATPase_c"/>
    <property type="match status" value="1"/>
</dbReference>
<keyword evidence="5" id="KW-0418">Kinase</keyword>
<dbReference type="InterPro" id="IPR000014">
    <property type="entry name" value="PAS"/>
</dbReference>
<dbReference type="InterPro" id="IPR052162">
    <property type="entry name" value="Sensor_kinase/Photoreceptor"/>
</dbReference>
<evidence type="ECO:0000259" key="8">
    <source>
        <dbReference type="PROSITE" id="PS50113"/>
    </source>
</evidence>
<dbReference type="InterPro" id="IPR035965">
    <property type="entry name" value="PAS-like_dom_sf"/>
</dbReference>